<dbReference type="Gene3D" id="3.40.50.970">
    <property type="match status" value="2"/>
</dbReference>
<dbReference type="PANTHER" id="PTHR18968">
    <property type="entry name" value="THIAMINE PYROPHOSPHATE ENZYMES"/>
    <property type="match status" value="1"/>
</dbReference>
<dbReference type="Pfam" id="PF00205">
    <property type="entry name" value="TPP_enzyme_M"/>
    <property type="match status" value="1"/>
</dbReference>
<accession>A0A6J4VYY7</accession>
<dbReference type="InterPro" id="IPR045229">
    <property type="entry name" value="TPP_enz"/>
</dbReference>
<evidence type="ECO:0000256" key="2">
    <source>
        <dbReference type="ARBA" id="ARBA00023052"/>
    </source>
</evidence>
<dbReference type="GO" id="GO:0009099">
    <property type="term" value="P:L-valine biosynthetic process"/>
    <property type="evidence" value="ECO:0007669"/>
    <property type="project" value="TreeGrafter"/>
</dbReference>
<evidence type="ECO:0000259" key="6">
    <source>
        <dbReference type="Pfam" id="PF02776"/>
    </source>
</evidence>
<dbReference type="GO" id="GO:0005948">
    <property type="term" value="C:acetolactate synthase complex"/>
    <property type="evidence" value="ECO:0007669"/>
    <property type="project" value="TreeGrafter"/>
</dbReference>
<dbReference type="GO" id="GO:0050660">
    <property type="term" value="F:flavin adenine dinucleotide binding"/>
    <property type="evidence" value="ECO:0007669"/>
    <property type="project" value="TreeGrafter"/>
</dbReference>
<dbReference type="PANTHER" id="PTHR18968:SF13">
    <property type="entry name" value="ACETOLACTATE SYNTHASE CATALYTIC SUBUNIT, MITOCHONDRIAL"/>
    <property type="match status" value="1"/>
</dbReference>
<feature type="domain" description="Thiamine pyrophosphate enzyme TPP-binding" evidence="5">
    <location>
        <begin position="387"/>
        <end position="533"/>
    </location>
</feature>
<keyword evidence="2 3" id="KW-0786">Thiamine pyrophosphate</keyword>
<dbReference type="Pfam" id="PF02775">
    <property type="entry name" value="TPP_enzyme_C"/>
    <property type="match status" value="1"/>
</dbReference>
<dbReference type="EMBL" id="CADCWM010001144">
    <property type="protein sequence ID" value="CAA9588981.1"/>
    <property type="molecule type" value="Genomic_DNA"/>
</dbReference>
<comment type="similarity">
    <text evidence="1 3">Belongs to the TPP enzyme family.</text>
</comment>
<dbReference type="Gene3D" id="3.40.50.1220">
    <property type="entry name" value="TPP-binding domain"/>
    <property type="match status" value="1"/>
</dbReference>
<dbReference type="InterPro" id="IPR012001">
    <property type="entry name" value="Thiamin_PyroP_enz_TPP-bd_dom"/>
</dbReference>
<evidence type="ECO:0000259" key="5">
    <source>
        <dbReference type="Pfam" id="PF02775"/>
    </source>
</evidence>
<dbReference type="SUPFAM" id="SSF52518">
    <property type="entry name" value="Thiamin diphosphate-binding fold (THDP-binding)"/>
    <property type="match status" value="2"/>
</dbReference>
<dbReference type="CDD" id="cd07035">
    <property type="entry name" value="TPP_PYR_POX_like"/>
    <property type="match status" value="1"/>
</dbReference>
<dbReference type="AlphaFoldDB" id="A0A6J4VYY7"/>
<protein>
    <submittedName>
        <fullName evidence="7">Acetolactate synthase large subunit homolog</fullName>
    </submittedName>
</protein>
<dbReference type="InterPro" id="IPR011766">
    <property type="entry name" value="TPP_enzyme_TPP-bd"/>
</dbReference>
<gene>
    <name evidence="7" type="ORF">AVDCRST_MAG88-4488</name>
</gene>
<name>A0A6J4VYY7_9BACT</name>
<sequence length="558" mass="59446">MNGTQVVARILQQEGVEVLFSYPNNPIIDAAAALGIRPIIARTEKTLINMADGYSRATNGRRLGVCAVQSGPGIENAFGGVAQAYADSIPILLLPGGPDQRRLGVPGEFDPLPTYRNVTKWAARINYADRAPAMLRRAFTQLRTGPSGPVLLEVPRDVMQAQVDEASFSYTPARGYRSAGDPADVAEAARLLLAASRPVFHVGHGVLWAEATDELRELAELVQVPVMTTMAGKSAFPENHPLALGAGGHTLARAAGHFLARADLVFGIGSSFAMGSFSAPIPPGKTIVQVTLDGRDVERDYPIDLAVVGDAKLVLRQLIDEVKRQGGGGAGGAQIDLAGTIREVREAERQEWLPRLTSDETPINPYRVIWELMRGVDRGETIVTHDSGNPRDQTLTFYEALAPRGYLGWGKSTQLGTGLGIALGAKLAMPEKLVINIMGDLAFGTAATEVETAVRERIPILTILLNNSRMGGYGGHMPTASERFGANRLSGRYAGVAAELGAYSERVEAPGEVAAAIERAVAATREGRPAVLEMITKEEPVYPAARAVLDAVQEPALA</sequence>
<dbReference type="GO" id="GO:0000287">
    <property type="term" value="F:magnesium ion binding"/>
    <property type="evidence" value="ECO:0007669"/>
    <property type="project" value="InterPro"/>
</dbReference>
<dbReference type="GO" id="GO:0009097">
    <property type="term" value="P:isoleucine biosynthetic process"/>
    <property type="evidence" value="ECO:0007669"/>
    <property type="project" value="TreeGrafter"/>
</dbReference>
<dbReference type="InterPro" id="IPR029061">
    <property type="entry name" value="THDP-binding"/>
</dbReference>
<dbReference type="GO" id="GO:0030976">
    <property type="term" value="F:thiamine pyrophosphate binding"/>
    <property type="evidence" value="ECO:0007669"/>
    <property type="project" value="InterPro"/>
</dbReference>
<reference evidence="7" key="1">
    <citation type="submission" date="2020-02" db="EMBL/GenBank/DDBJ databases">
        <authorList>
            <person name="Meier V. D."/>
        </authorList>
    </citation>
    <scope>NUCLEOTIDE SEQUENCE</scope>
    <source>
        <strain evidence="7">AVDCRST_MAG88</strain>
    </source>
</reference>
<evidence type="ECO:0000313" key="7">
    <source>
        <dbReference type="EMBL" id="CAA9588981.1"/>
    </source>
</evidence>
<dbReference type="SUPFAM" id="SSF52467">
    <property type="entry name" value="DHS-like NAD/FAD-binding domain"/>
    <property type="match status" value="1"/>
</dbReference>
<evidence type="ECO:0000259" key="4">
    <source>
        <dbReference type="Pfam" id="PF00205"/>
    </source>
</evidence>
<feature type="domain" description="Thiamine pyrophosphate enzyme N-terminal TPP-binding" evidence="6">
    <location>
        <begin position="1"/>
        <end position="104"/>
    </location>
</feature>
<evidence type="ECO:0000256" key="3">
    <source>
        <dbReference type="RuleBase" id="RU362132"/>
    </source>
</evidence>
<dbReference type="NCBIfam" id="NF004807">
    <property type="entry name" value="PRK06154.1"/>
    <property type="match status" value="1"/>
</dbReference>
<feature type="domain" description="Thiamine pyrophosphate enzyme central" evidence="4">
    <location>
        <begin position="185"/>
        <end position="318"/>
    </location>
</feature>
<evidence type="ECO:0000256" key="1">
    <source>
        <dbReference type="ARBA" id="ARBA00007812"/>
    </source>
</evidence>
<dbReference type="GO" id="GO:0003984">
    <property type="term" value="F:acetolactate synthase activity"/>
    <property type="evidence" value="ECO:0007669"/>
    <property type="project" value="TreeGrafter"/>
</dbReference>
<proteinExistence type="inferred from homology"/>
<dbReference type="InterPro" id="IPR029035">
    <property type="entry name" value="DHS-like_NAD/FAD-binding_dom"/>
</dbReference>
<organism evidence="7">
    <name type="scientific">uncultured Thermomicrobiales bacterium</name>
    <dbReference type="NCBI Taxonomy" id="1645740"/>
    <lineage>
        <taxon>Bacteria</taxon>
        <taxon>Pseudomonadati</taxon>
        <taxon>Thermomicrobiota</taxon>
        <taxon>Thermomicrobia</taxon>
        <taxon>Thermomicrobiales</taxon>
        <taxon>environmental samples</taxon>
    </lineage>
</organism>
<dbReference type="Pfam" id="PF02776">
    <property type="entry name" value="TPP_enzyme_N"/>
    <property type="match status" value="1"/>
</dbReference>
<dbReference type="InterPro" id="IPR012000">
    <property type="entry name" value="Thiamin_PyroP_enz_cen_dom"/>
</dbReference>